<evidence type="ECO:0000313" key="2">
    <source>
        <dbReference type="EMBL" id="CAD9318410.1"/>
    </source>
</evidence>
<feature type="transmembrane region" description="Helical" evidence="1">
    <location>
        <begin position="21"/>
        <end position="39"/>
    </location>
</feature>
<evidence type="ECO:0000256" key="1">
    <source>
        <dbReference type="SAM" id="Phobius"/>
    </source>
</evidence>
<proteinExistence type="predicted"/>
<name>A0A7S1YT38_TRICV</name>
<keyword evidence="1" id="KW-0812">Transmembrane</keyword>
<keyword evidence="1" id="KW-0472">Membrane</keyword>
<gene>
    <name evidence="2" type="ORF">OSIN01602_LOCUS10</name>
</gene>
<protein>
    <submittedName>
        <fullName evidence="2">Uncharacterized protein</fullName>
    </submittedName>
</protein>
<keyword evidence="1" id="KW-1133">Transmembrane helix</keyword>
<accession>A0A7S1YT38</accession>
<dbReference type="EMBL" id="HBGO01000030">
    <property type="protein sequence ID" value="CAD9318410.1"/>
    <property type="molecule type" value="Transcribed_RNA"/>
</dbReference>
<dbReference type="AlphaFoldDB" id="A0A7S1YT38"/>
<reference evidence="2" key="1">
    <citation type="submission" date="2021-01" db="EMBL/GenBank/DDBJ databases">
        <authorList>
            <person name="Corre E."/>
            <person name="Pelletier E."/>
            <person name="Niang G."/>
            <person name="Scheremetjew M."/>
            <person name="Finn R."/>
            <person name="Kale V."/>
            <person name="Holt S."/>
            <person name="Cochrane G."/>
            <person name="Meng A."/>
            <person name="Brown T."/>
            <person name="Cohen L."/>
        </authorList>
    </citation>
    <scope>NUCLEOTIDE SEQUENCE</scope>
    <source>
        <strain evidence="2">Grunow 1884</strain>
    </source>
</reference>
<organism evidence="2">
    <name type="scientific">Trieres chinensis</name>
    <name type="common">Marine centric diatom</name>
    <name type="synonym">Odontella sinensis</name>
    <dbReference type="NCBI Taxonomy" id="1514140"/>
    <lineage>
        <taxon>Eukaryota</taxon>
        <taxon>Sar</taxon>
        <taxon>Stramenopiles</taxon>
        <taxon>Ochrophyta</taxon>
        <taxon>Bacillariophyta</taxon>
        <taxon>Mediophyceae</taxon>
        <taxon>Biddulphiophycidae</taxon>
        <taxon>Eupodiscales</taxon>
        <taxon>Parodontellaceae</taxon>
        <taxon>Trieres</taxon>
    </lineage>
</organism>
<sequence length="365" mass="42010">MGTSDNGHPNVPSVNSARQRLWLFTITLFVFFAFSANSLRCMALLESYDEEHSLIKVLRSKRAPSPSPSRFIIFTGHNNPSQGVGNIIAGLLAAHLLALEYGRVVCVSKGWHDFWYAFRQRDYTKECKALQSGRKKYPEVRLWNYESSGVSECELHDRLGSNESVLEFNGNTYPKWRKVPPDFFDQYYEATDDLLSKIPESVGLPDVVVHLRKGDNNGDHRKGLDVKSLEALGNTLPPSSHLVTNNVQWYEYFGEKFGWSNYGWHEVVHSIKRNHHSDDRKNQILELWVDWYSILRAKEVYHTASDFSQSAIHWMNINSKIIMGVTGEGKLSLIDEAWRRDGETPRLVDRKPEELTDTHLRPCRK</sequence>